<accession>A0A6J5APG1</accession>
<evidence type="ECO:0000313" key="2">
    <source>
        <dbReference type="Proteomes" id="UP000494205"/>
    </source>
</evidence>
<sequence>MLATPIHADRRTLGVLAVDCVNPDASRLFADDLHPVMIVATLTGQALLIQRSV</sequence>
<dbReference type="AlphaFoldDB" id="A0A6J5APG1"/>
<name>A0A6J5APG1_9BURK</name>
<gene>
    <name evidence="1" type="ORF">LMG27174_02171</name>
</gene>
<organism evidence="1 2">
    <name type="scientific">Paraburkholderia rhynchosiae</name>
    <dbReference type="NCBI Taxonomy" id="487049"/>
    <lineage>
        <taxon>Bacteria</taxon>
        <taxon>Pseudomonadati</taxon>
        <taxon>Pseudomonadota</taxon>
        <taxon>Betaproteobacteria</taxon>
        <taxon>Burkholderiales</taxon>
        <taxon>Burkholderiaceae</taxon>
        <taxon>Paraburkholderia</taxon>
    </lineage>
</organism>
<proteinExistence type="predicted"/>
<evidence type="ECO:0008006" key="3">
    <source>
        <dbReference type="Google" id="ProtNLM"/>
    </source>
</evidence>
<protein>
    <recommendedName>
        <fullName evidence="3">GAF domain-containing protein</fullName>
    </recommendedName>
</protein>
<dbReference type="Gene3D" id="3.30.450.40">
    <property type="match status" value="1"/>
</dbReference>
<dbReference type="Proteomes" id="UP000494205">
    <property type="component" value="Unassembled WGS sequence"/>
</dbReference>
<dbReference type="InterPro" id="IPR029016">
    <property type="entry name" value="GAF-like_dom_sf"/>
</dbReference>
<reference evidence="1 2" key="1">
    <citation type="submission" date="2020-04" db="EMBL/GenBank/DDBJ databases">
        <authorList>
            <person name="De Canck E."/>
        </authorList>
    </citation>
    <scope>NUCLEOTIDE SEQUENCE [LARGE SCALE GENOMIC DNA]</scope>
    <source>
        <strain evidence="1 2">LMG 27174</strain>
    </source>
</reference>
<evidence type="ECO:0000313" key="1">
    <source>
        <dbReference type="EMBL" id="CAB3671316.1"/>
    </source>
</evidence>
<dbReference type="EMBL" id="CADIJZ010000006">
    <property type="protein sequence ID" value="CAB3671316.1"/>
    <property type="molecule type" value="Genomic_DNA"/>
</dbReference>